<protein>
    <submittedName>
        <fullName evidence="1">Uncharacterized protein</fullName>
    </submittedName>
</protein>
<evidence type="ECO:0000313" key="2">
    <source>
        <dbReference type="Proteomes" id="UP000294513"/>
    </source>
</evidence>
<name>A0A4V6PEM3_9ACTN</name>
<dbReference type="AlphaFoldDB" id="A0A4V6PEM3"/>
<comment type="caution">
    <text evidence="1">The sequence shown here is derived from an EMBL/GenBank/DDBJ whole genome shotgun (WGS) entry which is preliminary data.</text>
</comment>
<accession>A0A4V6PEM3</accession>
<dbReference type="RefSeq" id="WP_131900170.1">
    <property type="nucleotide sequence ID" value="NZ_SMKU01000238.1"/>
</dbReference>
<dbReference type="OrthoDB" id="4171745at2"/>
<proteinExistence type="predicted"/>
<dbReference type="EMBL" id="SMKU01000238">
    <property type="protein sequence ID" value="TDD74307.1"/>
    <property type="molecule type" value="Genomic_DNA"/>
</dbReference>
<evidence type="ECO:0000313" key="1">
    <source>
        <dbReference type="EMBL" id="TDD74307.1"/>
    </source>
</evidence>
<reference evidence="1 2" key="1">
    <citation type="submission" date="2019-03" db="EMBL/GenBank/DDBJ databases">
        <title>Draft genome sequences of novel Actinobacteria.</title>
        <authorList>
            <person name="Sahin N."/>
            <person name="Ay H."/>
            <person name="Saygin H."/>
        </authorList>
    </citation>
    <scope>NUCLEOTIDE SEQUENCE [LARGE SCALE GENOMIC DNA]</scope>
    <source>
        <strain evidence="1 2">H3C3</strain>
    </source>
</reference>
<dbReference type="Proteomes" id="UP000294513">
    <property type="component" value="Unassembled WGS sequence"/>
</dbReference>
<sequence length="157" mass="17554">MADLYEVLVTADLPDDVSASEVAELRWHLGLGPQPTRLTIVTDYDEVVIGDDGDPQQDGHGNWVFESRPYPVLAERGPAARIGGVLFSELVRREGGVRPGWALTSRQEIHAEAFQHPTVLLQWLSTRAVRFQCHTRFYEDDVLTPAFVRDGELVLST</sequence>
<keyword evidence="2" id="KW-1185">Reference proteome</keyword>
<gene>
    <name evidence="1" type="ORF">E1298_32685</name>
</gene>
<organism evidence="1 2">
    <name type="scientific">Actinomadura rubrisoli</name>
    <dbReference type="NCBI Taxonomy" id="2530368"/>
    <lineage>
        <taxon>Bacteria</taxon>
        <taxon>Bacillati</taxon>
        <taxon>Actinomycetota</taxon>
        <taxon>Actinomycetes</taxon>
        <taxon>Streptosporangiales</taxon>
        <taxon>Thermomonosporaceae</taxon>
        <taxon>Actinomadura</taxon>
    </lineage>
</organism>